<dbReference type="InterPro" id="IPR043519">
    <property type="entry name" value="NT_sf"/>
</dbReference>
<proteinExistence type="predicted"/>
<reference evidence="1 2" key="1">
    <citation type="submission" date="2023-06" db="EMBL/GenBank/DDBJ databases">
        <title>Aquibacillus rhizosphaerae LR5S19.</title>
        <authorList>
            <person name="Sun J.-Q."/>
        </authorList>
    </citation>
    <scope>NUCLEOTIDE SEQUENCE [LARGE SCALE GENOMIC DNA]</scope>
    <source>
        <strain evidence="1 2">LR5S19</strain>
    </source>
</reference>
<gene>
    <name evidence="1" type="ORF">QQS35_21695</name>
</gene>
<organism evidence="1 2">
    <name type="scientific">Aquibacillus rhizosphaerae</name>
    <dbReference type="NCBI Taxonomy" id="3051431"/>
    <lineage>
        <taxon>Bacteria</taxon>
        <taxon>Bacillati</taxon>
        <taxon>Bacillota</taxon>
        <taxon>Bacilli</taxon>
        <taxon>Bacillales</taxon>
        <taxon>Bacillaceae</taxon>
        <taxon>Aquibacillus</taxon>
    </lineage>
</organism>
<evidence type="ECO:0000313" key="2">
    <source>
        <dbReference type="Proteomes" id="UP001235343"/>
    </source>
</evidence>
<name>A0ABT7LEM3_9BACI</name>
<evidence type="ECO:0000313" key="1">
    <source>
        <dbReference type="EMBL" id="MDL4843055.1"/>
    </source>
</evidence>
<dbReference type="Proteomes" id="UP001235343">
    <property type="component" value="Unassembled WGS sequence"/>
</dbReference>
<dbReference type="SUPFAM" id="SSF81301">
    <property type="entry name" value="Nucleotidyltransferase"/>
    <property type="match status" value="1"/>
</dbReference>
<sequence length="185" mass="21355">MLNTLSFIVDRLKHMNITWAVGGSLLLSFYEIIDKPNDIDILVDETNVTKLNEILSSIGEPKNAFSFYPFRTIDFSKYRINGIDIDVMGGFTIQHDEGIYKLSLQKEANITHKDINGMIVPLCTLEDWYILYWLIPYKQEKALLIEDFLRANGVVYPQLLEEALQQSLPIEVKKRVEKLLSQTNI</sequence>
<dbReference type="Pfam" id="PF10706">
    <property type="entry name" value="Aminoglyc_resit"/>
    <property type="match status" value="1"/>
</dbReference>
<dbReference type="EMBL" id="JASTZU010000063">
    <property type="protein sequence ID" value="MDL4843055.1"/>
    <property type="molecule type" value="Genomic_DNA"/>
</dbReference>
<dbReference type="InterPro" id="IPR019646">
    <property type="entry name" value="Aminoglyc_AdlTrfase"/>
</dbReference>
<comment type="caution">
    <text evidence="1">The sequence shown here is derived from an EMBL/GenBank/DDBJ whole genome shotgun (WGS) entry which is preliminary data.</text>
</comment>
<keyword evidence="2" id="KW-1185">Reference proteome</keyword>
<dbReference type="RefSeq" id="WP_285934348.1">
    <property type="nucleotide sequence ID" value="NZ_JASTZU010000063.1"/>
</dbReference>
<dbReference type="Gene3D" id="3.30.460.40">
    <property type="match status" value="1"/>
</dbReference>
<accession>A0ABT7LEM3</accession>
<protein>
    <submittedName>
        <fullName evidence="1">Uncharacterized protein</fullName>
    </submittedName>
</protein>